<accession>A0AAI9U1X0</accession>
<name>A0AAI9U1X0_9PEZI</name>
<dbReference type="EMBL" id="MLGG01000057">
    <property type="protein sequence ID" value="KAK1450132.1"/>
    <property type="molecule type" value="Genomic_DNA"/>
</dbReference>
<comment type="caution">
    <text evidence="1">The sequence shown here is derived from an EMBL/GenBank/DDBJ whole genome shotgun (WGS) entry which is preliminary data.</text>
</comment>
<proteinExistence type="predicted"/>
<dbReference type="AlphaFoldDB" id="A0AAI9U1X0"/>
<evidence type="ECO:0000313" key="1">
    <source>
        <dbReference type="EMBL" id="KAK1450132.1"/>
    </source>
</evidence>
<organism evidence="1 2">
    <name type="scientific">Colletotrichum melonis</name>
    <dbReference type="NCBI Taxonomy" id="1209925"/>
    <lineage>
        <taxon>Eukaryota</taxon>
        <taxon>Fungi</taxon>
        <taxon>Dikarya</taxon>
        <taxon>Ascomycota</taxon>
        <taxon>Pezizomycotina</taxon>
        <taxon>Sordariomycetes</taxon>
        <taxon>Hypocreomycetidae</taxon>
        <taxon>Glomerellales</taxon>
        <taxon>Glomerellaceae</taxon>
        <taxon>Colletotrichum</taxon>
        <taxon>Colletotrichum acutatum species complex</taxon>
    </lineage>
</organism>
<reference evidence="1 2" key="1">
    <citation type="submission" date="2016-10" db="EMBL/GenBank/DDBJ databases">
        <title>The genome sequence of Colletotrichum fioriniae PJ7.</title>
        <authorList>
            <person name="Baroncelli R."/>
        </authorList>
    </citation>
    <scope>NUCLEOTIDE SEQUENCE [LARGE SCALE GENOMIC DNA]</scope>
    <source>
        <strain evidence="1">Col 31</strain>
    </source>
</reference>
<dbReference type="Proteomes" id="UP001239795">
    <property type="component" value="Unassembled WGS sequence"/>
</dbReference>
<evidence type="ECO:0000313" key="2">
    <source>
        <dbReference type="Proteomes" id="UP001239795"/>
    </source>
</evidence>
<gene>
    <name evidence="1" type="ORF">CMEL01_07468</name>
</gene>
<keyword evidence="2" id="KW-1185">Reference proteome</keyword>
<protein>
    <submittedName>
        <fullName evidence="1">Uncharacterized protein</fullName>
    </submittedName>
</protein>
<sequence length="52" mass="5561">MMPATLTVVFHALRSLKCQTVIVLTRDSKIGLRIFVLAIAVQHPKTGTGGGL</sequence>